<keyword evidence="4" id="KW-1185">Reference proteome</keyword>
<evidence type="ECO:0000259" key="2">
    <source>
        <dbReference type="Pfam" id="PF02371"/>
    </source>
</evidence>
<reference evidence="3 4" key="1">
    <citation type="submission" date="2024-03" db="EMBL/GenBank/DDBJ databases">
        <title>A Dehalogenimonas Isolated from Estuarine Sediments Dihaloeliminates Chlorinated Alkanes.</title>
        <authorList>
            <person name="Yang Y."/>
            <person name="Wang H."/>
        </authorList>
    </citation>
    <scope>NUCLEOTIDE SEQUENCE [LARGE SCALE GENOMIC DNA]</scope>
    <source>
        <strain evidence="3 4">W</strain>
    </source>
</reference>
<accession>A0ABZ2J262</accession>
<dbReference type="InterPro" id="IPR003346">
    <property type="entry name" value="Transposase_20"/>
</dbReference>
<dbReference type="PANTHER" id="PTHR33055:SF13">
    <property type="entry name" value="TRANSPOSASE"/>
    <property type="match status" value="1"/>
</dbReference>
<dbReference type="NCBIfam" id="NF033542">
    <property type="entry name" value="transpos_IS110"/>
    <property type="match status" value="1"/>
</dbReference>
<evidence type="ECO:0000259" key="1">
    <source>
        <dbReference type="Pfam" id="PF01548"/>
    </source>
</evidence>
<dbReference type="InterPro" id="IPR047650">
    <property type="entry name" value="Transpos_IS110"/>
</dbReference>
<feature type="domain" description="Transposase IS110-like N-terminal" evidence="1">
    <location>
        <begin position="7"/>
        <end position="147"/>
    </location>
</feature>
<organism evidence="3 4">
    <name type="scientific">Candidatus Dehalogenimonas loeffleri</name>
    <dbReference type="NCBI Taxonomy" id="3127115"/>
    <lineage>
        <taxon>Bacteria</taxon>
        <taxon>Bacillati</taxon>
        <taxon>Chloroflexota</taxon>
        <taxon>Dehalococcoidia</taxon>
        <taxon>Dehalococcoidales</taxon>
        <taxon>Dehalococcoidaceae</taxon>
        <taxon>Dehalogenimonas</taxon>
    </lineage>
</organism>
<dbReference type="Proteomes" id="UP001375370">
    <property type="component" value="Chromosome"/>
</dbReference>
<dbReference type="InterPro" id="IPR002525">
    <property type="entry name" value="Transp_IS110-like_N"/>
</dbReference>
<evidence type="ECO:0000313" key="3">
    <source>
        <dbReference type="EMBL" id="WWX25002.1"/>
    </source>
</evidence>
<dbReference type="Pfam" id="PF02371">
    <property type="entry name" value="Transposase_20"/>
    <property type="match status" value="1"/>
</dbReference>
<gene>
    <name evidence="3" type="ORF">V8247_07000</name>
</gene>
<protein>
    <submittedName>
        <fullName evidence="3">IS110 family transposase</fullName>
    </submittedName>
</protein>
<sequence>MEMESFVGIDISKATIDVAVHENKEHWAFTNDENGIKKLSSLMRKVSPSLIVMESTGSYEVAATYELSARGFSVAVVNPRHIRDFARSTGLLAKTDGLDARVIARFAATIKPSPRILPDEDTQKLAAIMARRRQVVAMLTAEKNRLGQANHTVKERIKQHISWLEQELDDINKESGSMIESNTEWKEKSDIMQSVPGVGPNLSLTLLSDMPELGNLNRKEIAALCGLAPFNRDSGQRRGQRSIWGGRSSVRAAIYMAAFSAVRWNPLLREFYQRLVDSGKRRKVALVACMRKLLCILNAMLKNRTVWNAQIMHPLVACH</sequence>
<dbReference type="Pfam" id="PF01548">
    <property type="entry name" value="DEDD_Tnp_IS110"/>
    <property type="match status" value="1"/>
</dbReference>
<evidence type="ECO:0000313" key="4">
    <source>
        <dbReference type="Proteomes" id="UP001375370"/>
    </source>
</evidence>
<proteinExistence type="predicted"/>
<dbReference type="EMBL" id="CP146612">
    <property type="protein sequence ID" value="WWX25002.1"/>
    <property type="molecule type" value="Genomic_DNA"/>
</dbReference>
<dbReference type="PANTHER" id="PTHR33055">
    <property type="entry name" value="TRANSPOSASE FOR INSERTION SEQUENCE ELEMENT IS1111A"/>
    <property type="match status" value="1"/>
</dbReference>
<feature type="domain" description="Transposase IS116/IS110/IS902 C-terminal" evidence="2">
    <location>
        <begin position="191"/>
        <end position="273"/>
    </location>
</feature>
<name>A0ABZ2J262_9CHLR</name>